<keyword evidence="3" id="KW-1185">Reference proteome</keyword>
<evidence type="ECO:0000313" key="2">
    <source>
        <dbReference type="EMBL" id="XFO64848.1"/>
    </source>
</evidence>
<dbReference type="EMBL" id="CP155573">
    <property type="protein sequence ID" value="XFO64848.1"/>
    <property type="molecule type" value="Genomic_DNA"/>
</dbReference>
<reference evidence="2" key="1">
    <citation type="submission" date="2024-05" db="EMBL/GenBank/DDBJ databases">
        <title>Isolation and characterization of Sporomusa carbonis sp. nov., a carboxydotrophic hydrogenogen in the genus of Sporomusa isolated from a charcoal burning pile.</title>
        <authorList>
            <person name="Boeer T."/>
            <person name="Rosenbaum F."/>
            <person name="Eysell L."/>
            <person name="Mueller V."/>
            <person name="Daniel R."/>
            <person name="Poehlein A."/>
        </authorList>
    </citation>
    <scope>NUCLEOTIDE SEQUENCE [LARGE SCALE GENOMIC DNA]</scope>
    <source>
        <strain evidence="2">DSM 10669</strain>
    </source>
</reference>
<feature type="transmembrane region" description="Helical" evidence="1">
    <location>
        <begin position="52"/>
        <end position="73"/>
    </location>
</feature>
<dbReference type="Proteomes" id="UP000216752">
    <property type="component" value="Chromosome"/>
</dbReference>
<feature type="transmembrane region" description="Helical" evidence="1">
    <location>
        <begin position="12"/>
        <end position="32"/>
    </location>
</feature>
<keyword evidence="1" id="KW-1133">Transmembrane helix</keyword>
<protein>
    <submittedName>
        <fullName evidence="2">Uncharacterized protein</fullName>
    </submittedName>
</protein>
<keyword evidence="1" id="KW-0472">Membrane</keyword>
<evidence type="ECO:0000313" key="3">
    <source>
        <dbReference type="Proteomes" id="UP000216752"/>
    </source>
</evidence>
<gene>
    <name evidence="2" type="ORF">SPSIL_009570</name>
</gene>
<evidence type="ECO:0000256" key="1">
    <source>
        <dbReference type="SAM" id="Phobius"/>
    </source>
</evidence>
<name>A0ABZ3IHI7_9FIRM</name>
<feature type="transmembrane region" description="Helical" evidence="1">
    <location>
        <begin position="80"/>
        <end position="101"/>
    </location>
</feature>
<proteinExistence type="predicted"/>
<keyword evidence="1" id="KW-0812">Transmembrane</keyword>
<organism evidence="2 3">
    <name type="scientific">Sporomusa silvacetica DSM 10669</name>
    <dbReference type="NCBI Taxonomy" id="1123289"/>
    <lineage>
        <taxon>Bacteria</taxon>
        <taxon>Bacillati</taxon>
        <taxon>Bacillota</taxon>
        <taxon>Negativicutes</taxon>
        <taxon>Selenomonadales</taxon>
        <taxon>Sporomusaceae</taxon>
        <taxon>Sporomusa</taxon>
    </lineage>
</organism>
<accession>A0ABZ3IHI7</accession>
<sequence length="109" mass="12451">MSSIVRQKVGDKIIVFLLISWTVFLLKSFVILPSKSMGHFIYLSILLKTQGFYPVLPALCPSIGKISLFLPVIWFHQAPLFCIVMIGFIVPIVFRLATYLLNESVRYFP</sequence>